<dbReference type="Gene3D" id="1.10.340.30">
    <property type="entry name" value="Hypothetical protein, domain 2"/>
    <property type="match status" value="1"/>
</dbReference>
<keyword evidence="1" id="KW-0227">DNA damage</keyword>
<gene>
    <name evidence="4" type="ORF">GCM10023168_26640</name>
</gene>
<organism evidence="4 5">
    <name type="scientific">Fodinibacter luteus</name>
    <dbReference type="NCBI Taxonomy" id="552064"/>
    <lineage>
        <taxon>Bacteria</taxon>
        <taxon>Bacillati</taxon>
        <taxon>Actinomycetota</taxon>
        <taxon>Actinomycetes</taxon>
        <taxon>Micrococcales</taxon>
        <taxon>Intrasporangiaceae</taxon>
        <taxon>Fodinibacter (ex Wang et al. 2009)</taxon>
    </lineage>
</organism>
<proteinExistence type="predicted"/>
<dbReference type="InterPro" id="IPR051912">
    <property type="entry name" value="Alkylbase_DNA_Glycosylase/TA"/>
</dbReference>
<name>A0ABP8KKD2_9MICO</name>
<comment type="caution">
    <text evidence="4">The sequence shown here is derived from an EMBL/GenBank/DDBJ whole genome shotgun (WGS) entry which is preliminary data.</text>
</comment>
<keyword evidence="5" id="KW-1185">Reference proteome</keyword>
<sequence>MTDPTAAGPGATSVAGAAGVAGAMADAGGSRGSVRPARAAGGSTRVVRTSRPVPLGAVLGVFRRGAGDPTSHRDAAGWWFAWRTPDGPVTLRLSAQPTASEVTADAWGPGAAWALEQVPALLGEHDDPTGFAPHHSQVAQAWRAHGGWRVPRSGLVLQALVPSVIEQKVTGQEAFAGYRRLVRRFGEPAPGPGRELRLVVPPDATGWAGIPSWEWLAAGVDPQRSRTVVRAVRHAGRLEECADLPTDAARARLRALPGIGRWTWAEVAQRALGLPDEVSFGDYHVAKDIGWALTGTPVDDDGLAELLEPYAGHRYRVQRLLELSGAFRPRRGPRMAPRTHLPVRGR</sequence>
<evidence type="ECO:0000313" key="4">
    <source>
        <dbReference type="EMBL" id="GAA4408772.1"/>
    </source>
</evidence>
<dbReference type="PANTHER" id="PTHR43003">
    <property type="entry name" value="DNA-3-METHYLADENINE GLYCOSYLASE"/>
    <property type="match status" value="1"/>
</dbReference>
<keyword evidence="2" id="KW-0234">DNA repair</keyword>
<dbReference type="PANTHER" id="PTHR43003:SF6">
    <property type="entry name" value="DNA GLYCOSYLASE"/>
    <property type="match status" value="1"/>
</dbReference>
<evidence type="ECO:0000256" key="1">
    <source>
        <dbReference type="ARBA" id="ARBA00022763"/>
    </source>
</evidence>
<protein>
    <submittedName>
        <fullName evidence="4">DNA-3-methyladenine glycosylase 2 family protein</fullName>
    </submittedName>
</protein>
<dbReference type="SUPFAM" id="SSF48150">
    <property type="entry name" value="DNA-glycosylase"/>
    <property type="match status" value="1"/>
</dbReference>
<accession>A0ABP8KKD2</accession>
<dbReference type="RefSeq" id="WP_345206786.1">
    <property type="nucleotide sequence ID" value="NZ_BAABGM010000015.1"/>
</dbReference>
<feature type="region of interest" description="Disordered" evidence="3">
    <location>
        <begin position="24"/>
        <end position="46"/>
    </location>
</feature>
<dbReference type="Proteomes" id="UP001500945">
    <property type="component" value="Unassembled WGS sequence"/>
</dbReference>
<reference evidence="5" key="1">
    <citation type="journal article" date="2019" name="Int. J. Syst. Evol. Microbiol.">
        <title>The Global Catalogue of Microorganisms (GCM) 10K type strain sequencing project: providing services to taxonomists for standard genome sequencing and annotation.</title>
        <authorList>
            <consortium name="The Broad Institute Genomics Platform"/>
            <consortium name="The Broad Institute Genome Sequencing Center for Infectious Disease"/>
            <person name="Wu L."/>
            <person name="Ma J."/>
        </authorList>
    </citation>
    <scope>NUCLEOTIDE SEQUENCE [LARGE SCALE GENOMIC DNA]</scope>
    <source>
        <strain evidence="5">JCM 17809</strain>
    </source>
</reference>
<evidence type="ECO:0000313" key="5">
    <source>
        <dbReference type="Proteomes" id="UP001500945"/>
    </source>
</evidence>
<evidence type="ECO:0000256" key="3">
    <source>
        <dbReference type="SAM" id="MobiDB-lite"/>
    </source>
</evidence>
<evidence type="ECO:0000256" key="2">
    <source>
        <dbReference type="ARBA" id="ARBA00023204"/>
    </source>
</evidence>
<dbReference type="InterPro" id="IPR011257">
    <property type="entry name" value="DNA_glycosylase"/>
</dbReference>
<dbReference type="EMBL" id="BAABGM010000015">
    <property type="protein sequence ID" value="GAA4408772.1"/>
    <property type="molecule type" value="Genomic_DNA"/>
</dbReference>